<feature type="transmembrane region" description="Helical" evidence="1">
    <location>
        <begin position="268"/>
        <end position="287"/>
    </location>
</feature>
<feature type="transmembrane region" description="Helical" evidence="1">
    <location>
        <begin position="299"/>
        <end position="320"/>
    </location>
</feature>
<feature type="transmembrane region" description="Helical" evidence="1">
    <location>
        <begin position="202"/>
        <end position="219"/>
    </location>
</feature>
<name>A0A317DA50_9ACTN</name>
<dbReference type="EMBL" id="QGKS01000310">
    <property type="protein sequence ID" value="PWR11748.1"/>
    <property type="molecule type" value="Genomic_DNA"/>
</dbReference>
<keyword evidence="1" id="KW-1133">Transmembrane helix</keyword>
<feature type="transmembrane region" description="Helical" evidence="1">
    <location>
        <begin position="81"/>
        <end position="102"/>
    </location>
</feature>
<evidence type="ECO:0000313" key="3">
    <source>
        <dbReference type="Proteomes" id="UP000246050"/>
    </source>
</evidence>
<feature type="transmembrane region" description="Helical" evidence="1">
    <location>
        <begin position="354"/>
        <end position="374"/>
    </location>
</feature>
<evidence type="ECO:0000256" key="1">
    <source>
        <dbReference type="SAM" id="Phobius"/>
    </source>
</evidence>
<sequence length="488" mass="51695">MLVLSPSVTSRSGARPLVAVCVIFAAASLIAVPASLDLGWDEVVYVSQHGTHAPPAFMSAPRARGVTLLVWPVASWLDSTVVLRLFLTVTAAASLGLGFWVWSRVSRRPGAAAIAAGLYGSLWTALFYANAAMPNHYTAMAAVAAVGCFLLAAAEPARPGAYLGLVAALAVAALMRPADAFWLGLPLLAAAVAVPAFRRWRLTAAVVAGLVLGGAPWAVEAELRYGGLLERIRQAGHVQGGTKLQFSLGHVISTLDGPILCRPCDSPVRWPAVLWWLALAVLVPLAVRAAHLAGMARTAWLPFVVAAAMAFPYLFLIGYSAPRFLLPAYAVALVCAIPGLAALFSTAVGQWRRVVAAVVALGFAGHLAIQAGILHHVVAEQVRSRGDWARLVQTLRSHGVRPPCVISGHEAIPIAYYAGCRALEDRGYNRNASIAQLRHAAATGRFALLVKDSAPPDWAKDWHRIPVPNLTTSGWEVCLPQRPATAPR</sequence>
<dbReference type="AlphaFoldDB" id="A0A317DA50"/>
<proteinExistence type="predicted"/>
<feature type="transmembrane region" description="Helical" evidence="1">
    <location>
        <begin position="17"/>
        <end position="36"/>
    </location>
</feature>
<dbReference type="Proteomes" id="UP000246050">
    <property type="component" value="Unassembled WGS sequence"/>
</dbReference>
<feature type="transmembrane region" description="Helical" evidence="1">
    <location>
        <begin position="181"/>
        <end position="197"/>
    </location>
</feature>
<gene>
    <name evidence="2" type="ORF">DKT69_25790</name>
</gene>
<evidence type="ECO:0008006" key="4">
    <source>
        <dbReference type="Google" id="ProtNLM"/>
    </source>
</evidence>
<accession>A0A317DA50</accession>
<feature type="transmembrane region" description="Helical" evidence="1">
    <location>
        <begin position="109"/>
        <end position="129"/>
    </location>
</feature>
<reference evidence="2 3" key="1">
    <citation type="submission" date="2018-05" db="EMBL/GenBank/DDBJ databases">
        <title>Micromonosporas from Atacama Desert.</title>
        <authorList>
            <person name="Carro L."/>
            <person name="Golinska P."/>
            <person name="Klenk H.-P."/>
            <person name="Goodfellow M."/>
        </authorList>
    </citation>
    <scope>NUCLEOTIDE SEQUENCE [LARGE SCALE GENOMIC DNA]</scope>
    <source>
        <strain evidence="2 3">4G51</strain>
    </source>
</reference>
<feature type="transmembrane region" description="Helical" evidence="1">
    <location>
        <begin position="135"/>
        <end position="153"/>
    </location>
</feature>
<feature type="transmembrane region" description="Helical" evidence="1">
    <location>
        <begin position="326"/>
        <end position="347"/>
    </location>
</feature>
<protein>
    <recommendedName>
        <fullName evidence="4">Glycosyltransferase RgtA/B/C/D-like domain-containing protein</fullName>
    </recommendedName>
</protein>
<organism evidence="2 3">
    <name type="scientific">Micromonospora sicca</name>
    <dbReference type="NCBI Taxonomy" id="2202420"/>
    <lineage>
        <taxon>Bacteria</taxon>
        <taxon>Bacillati</taxon>
        <taxon>Actinomycetota</taxon>
        <taxon>Actinomycetes</taxon>
        <taxon>Micromonosporales</taxon>
        <taxon>Micromonosporaceae</taxon>
        <taxon>Micromonospora</taxon>
    </lineage>
</organism>
<comment type="caution">
    <text evidence="2">The sequence shown here is derived from an EMBL/GenBank/DDBJ whole genome shotgun (WGS) entry which is preliminary data.</text>
</comment>
<keyword evidence="1" id="KW-0812">Transmembrane</keyword>
<keyword evidence="1" id="KW-0472">Membrane</keyword>
<evidence type="ECO:0000313" key="2">
    <source>
        <dbReference type="EMBL" id="PWR11748.1"/>
    </source>
</evidence>
<feature type="transmembrane region" description="Helical" evidence="1">
    <location>
        <begin position="160"/>
        <end position="175"/>
    </location>
</feature>